<protein>
    <submittedName>
        <fullName evidence="1">Uncharacterized protein</fullName>
    </submittedName>
</protein>
<gene>
    <name evidence="1" type="ORF">HRUBRA_00085</name>
</gene>
<proteinExistence type="predicted"/>
<dbReference type="EMBL" id="AUVB01000003">
    <property type="protein sequence ID" value="KGE05263.1"/>
    <property type="molecule type" value="Genomic_DNA"/>
</dbReference>
<name>A0A095VW35_9GAMM</name>
<evidence type="ECO:0000313" key="2">
    <source>
        <dbReference type="Proteomes" id="UP000029640"/>
    </source>
</evidence>
<dbReference type="eggNOG" id="ENOG50332VT">
    <property type="taxonomic scope" value="Bacteria"/>
</dbReference>
<dbReference type="AlphaFoldDB" id="A0A095VW35"/>
<sequence length="135" mass="14330">MNVHVLETDGWSLLLPPEWWAEREEDTVVIGDRDGVGCIEISELRPEAGPVDDASLATLAAAIGGEGRWTRTMVAGVPGLYAAGLDGDAALREWCLGRGAIALYITYSCDLANRGMDDSAVDEILGTLALDPDLS</sequence>
<accession>A0A095VW35</accession>
<dbReference type="STRING" id="1265313.HRUBRA_00085"/>
<comment type="caution">
    <text evidence="1">The sequence shown here is derived from an EMBL/GenBank/DDBJ whole genome shotgun (WGS) entry which is preliminary data.</text>
</comment>
<dbReference type="HOGENOM" id="CLU_1882867_0_0_6"/>
<organism evidence="1 2">
    <name type="scientific">Pseudohaliea rubra DSM 19751</name>
    <dbReference type="NCBI Taxonomy" id="1265313"/>
    <lineage>
        <taxon>Bacteria</taxon>
        <taxon>Pseudomonadati</taxon>
        <taxon>Pseudomonadota</taxon>
        <taxon>Gammaproteobacteria</taxon>
        <taxon>Cellvibrionales</taxon>
        <taxon>Halieaceae</taxon>
        <taxon>Pseudohaliea</taxon>
    </lineage>
</organism>
<dbReference type="Proteomes" id="UP000029640">
    <property type="component" value="Unassembled WGS sequence"/>
</dbReference>
<reference evidence="1 2" key="1">
    <citation type="journal article" date="2014" name="Genome Announc.">
        <title>Genome Sequence of Gammaproteobacterial Pseudohaliea rubra Type Strain DSM 19751, Isolated from Coastal Seawater of the Mediterranean Sea.</title>
        <authorList>
            <person name="Spring S."/>
            <person name="Fiebig A."/>
            <person name="Riedel T."/>
            <person name="Goker M."/>
            <person name="Klenk H.P."/>
        </authorList>
    </citation>
    <scope>NUCLEOTIDE SEQUENCE [LARGE SCALE GENOMIC DNA]</scope>
    <source>
        <strain evidence="1 2">DSM 19751</strain>
    </source>
</reference>
<keyword evidence="2" id="KW-1185">Reference proteome</keyword>
<evidence type="ECO:0000313" key="1">
    <source>
        <dbReference type="EMBL" id="KGE05263.1"/>
    </source>
</evidence>
<dbReference type="RefSeq" id="WP_052094618.1">
    <property type="nucleotide sequence ID" value="NZ_KN234768.1"/>
</dbReference>